<evidence type="ECO:0000313" key="3">
    <source>
        <dbReference type="Proteomes" id="UP000658733"/>
    </source>
</evidence>
<evidence type="ECO:0000256" key="1">
    <source>
        <dbReference type="SAM" id="Phobius"/>
    </source>
</evidence>
<feature type="transmembrane region" description="Helical" evidence="1">
    <location>
        <begin position="20"/>
        <end position="43"/>
    </location>
</feature>
<feature type="transmembrane region" description="Helical" evidence="1">
    <location>
        <begin position="247"/>
        <end position="269"/>
    </location>
</feature>
<feature type="transmembrane region" description="Helical" evidence="1">
    <location>
        <begin position="120"/>
        <end position="141"/>
    </location>
</feature>
<name>A0A843ALG6_METAZ</name>
<gene>
    <name evidence="2" type="ORF">ISP01_03135</name>
</gene>
<dbReference type="InterPro" id="IPR002749">
    <property type="entry name" value="DUF63"/>
</dbReference>
<accession>A0A843ALG6</accession>
<keyword evidence="1" id="KW-0472">Membrane</keyword>
<keyword evidence="1" id="KW-1133">Transmembrane helix</keyword>
<keyword evidence="1" id="KW-0812">Transmembrane</keyword>
<feature type="transmembrane region" description="Helical" evidence="1">
    <location>
        <begin position="86"/>
        <end position="108"/>
    </location>
</feature>
<dbReference type="Proteomes" id="UP000658733">
    <property type="component" value="Unassembled WGS sequence"/>
</dbReference>
<dbReference type="PANTHER" id="PTHR40700:SF1">
    <property type="entry name" value="DUF63 DOMAIN-CONTAINING PROTEIN"/>
    <property type="match status" value="1"/>
</dbReference>
<evidence type="ECO:0000313" key="2">
    <source>
        <dbReference type="EMBL" id="MBF4468378.1"/>
    </source>
</evidence>
<feature type="transmembrane region" description="Helical" evidence="1">
    <location>
        <begin position="176"/>
        <end position="198"/>
    </location>
</feature>
<organism evidence="2 3">
    <name type="scientific">Methanobrevibacter arboriphilus</name>
    <dbReference type="NCBI Taxonomy" id="39441"/>
    <lineage>
        <taxon>Archaea</taxon>
        <taxon>Methanobacteriati</taxon>
        <taxon>Methanobacteriota</taxon>
        <taxon>Methanomada group</taxon>
        <taxon>Methanobacteria</taxon>
        <taxon>Methanobacteriales</taxon>
        <taxon>Methanobacteriaceae</taxon>
        <taxon>Methanobrevibacter</taxon>
    </lineage>
</organism>
<proteinExistence type="predicted"/>
<dbReference type="Pfam" id="PF01889">
    <property type="entry name" value="DUF63"/>
    <property type="match status" value="1"/>
</dbReference>
<reference evidence="2" key="1">
    <citation type="submission" date="2020-10" db="EMBL/GenBank/DDBJ databases">
        <title>Dehalococcoides mccartyi of a TCE/Cr reducing biochatode.</title>
        <authorList>
            <person name="Matturro B."/>
        </authorList>
    </citation>
    <scope>NUCLEOTIDE SEQUENCE</scope>
    <source>
        <strain evidence="2">Bin4</strain>
    </source>
</reference>
<feature type="transmembrane region" description="Helical" evidence="1">
    <location>
        <begin position="55"/>
        <end position="74"/>
    </location>
</feature>
<sequence>MDDKMSIESSFISFLSIYFFSGYTIFNTIVYGIILVIALFMIIKIFKHYKINPTDLIIPLMPFIFLGSSVRALVDNGIYPYNWFLITPGIYFIVAGIVVLSIFLGIIIQKKTDIDFKYTLFFIGLILAIINLINIQSINLIAFSQVILSWIVMTVIFIIVGKFWDLFTLSSYDGKINLSIISAHLFDASSTFIAVDYYGYFEQHVLPGSIYNLSGTAITMFPLKIIVICISLYIIDKYVDDEILSGTLKLAIFILGLAPGVRNFLSLAIGT</sequence>
<dbReference type="EMBL" id="JADIIN010000022">
    <property type="protein sequence ID" value="MBF4468378.1"/>
    <property type="molecule type" value="Genomic_DNA"/>
</dbReference>
<dbReference type="PANTHER" id="PTHR40700">
    <property type="entry name" value="HYPOTHETICAL MEMBRANE PROTEIN, CONSERVED, DUF63 FAMILY"/>
    <property type="match status" value="1"/>
</dbReference>
<dbReference type="AlphaFoldDB" id="A0A843ALG6"/>
<comment type="caution">
    <text evidence="2">The sequence shown here is derived from an EMBL/GenBank/DDBJ whole genome shotgun (WGS) entry which is preliminary data.</text>
</comment>
<feature type="transmembrane region" description="Helical" evidence="1">
    <location>
        <begin position="147"/>
        <end position="164"/>
    </location>
</feature>
<protein>
    <submittedName>
        <fullName evidence="2">DUF63 family protein</fullName>
    </submittedName>
</protein>
<feature type="transmembrane region" description="Helical" evidence="1">
    <location>
        <begin position="210"/>
        <end position="235"/>
    </location>
</feature>